<dbReference type="CDD" id="cd02612">
    <property type="entry name" value="HAD_PGPPase"/>
    <property type="match status" value="1"/>
</dbReference>
<dbReference type="NCBIfam" id="TIGR01490">
    <property type="entry name" value="HAD-SF-IB-hyp1"/>
    <property type="match status" value="1"/>
</dbReference>
<sequence>MKQIAAFFDIDGTIYRNSLMIEHFKKLIKYELLDMEAYQQHVEESFKLWDTRTGDYDEYLNKLVQSYVKAMKGMLVSYNDFISDQVVYLKGNRVYAYTREKIKWHKEQGHKVIFISGSPDFLVSRMAKKWEADDYKASQYLLDETEKEYSGEIIPMWDSVHKIQALEEFRKKYDIDLTKSYAYGDTNGDISMLTSVGFPRAINPSRELVMKIKETPYLQENAKIIIERKDVIYELDANVKIK</sequence>
<dbReference type="EMBL" id="LRPX01000083">
    <property type="protein sequence ID" value="KXA13094.1"/>
    <property type="molecule type" value="Genomic_DNA"/>
</dbReference>
<keyword evidence="12" id="KW-1185">Reference proteome</keyword>
<dbReference type="Gene3D" id="1.20.1440.100">
    <property type="entry name" value="SG protein - dephosphorylation function"/>
    <property type="match status" value="1"/>
</dbReference>
<dbReference type="GO" id="GO:0006564">
    <property type="term" value="P:L-serine biosynthetic process"/>
    <property type="evidence" value="ECO:0007669"/>
    <property type="project" value="UniProtKB-KW"/>
</dbReference>
<comment type="cofactor">
    <cofactor evidence="1">
        <name>Mg(2+)</name>
        <dbReference type="ChEBI" id="CHEBI:18420"/>
    </cofactor>
</comment>
<dbReference type="PATRIC" id="fig|134605.3.peg.1531"/>
<dbReference type="AlphaFoldDB" id="A0A133N9V8"/>
<organism evidence="11 12">
    <name type="scientific">Fusobacterium equinum</name>
    <dbReference type="NCBI Taxonomy" id="134605"/>
    <lineage>
        <taxon>Bacteria</taxon>
        <taxon>Fusobacteriati</taxon>
        <taxon>Fusobacteriota</taxon>
        <taxon>Fusobacteriia</taxon>
        <taxon>Fusobacteriales</taxon>
        <taxon>Fusobacteriaceae</taxon>
        <taxon>Fusobacterium</taxon>
    </lineage>
</organism>
<dbReference type="EC" id="3.1.3.3" evidence="3"/>
<evidence type="ECO:0000256" key="6">
    <source>
        <dbReference type="ARBA" id="ARBA00022801"/>
    </source>
</evidence>
<proteinExistence type="predicted"/>
<dbReference type="Gene3D" id="3.40.50.1000">
    <property type="entry name" value="HAD superfamily/HAD-like"/>
    <property type="match status" value="1"/>
</dbReference>
<dbReference type="InterPro" id="IPR023214">
    <property type="entry name" value="HAD_sf"/>
</dbReference>
<dbReference type="Proteomes" id="UP000070617">
    <property type="component" value="Unassembled WGS sequence"/>
</dbReference>
<comment type="catalytic activity">
    <reaction evidence="9">
        <text>O-phospho-L-serine + H2O = L-serine + phosphate</text>
        <dbReference type="Rhea" id="RHEA:21208"/>
        <dbReference type="ChEBI" id="CHEBI:15377"/>
        <dbReference type="ChEBI" id="CHEBI:33384"/>
        <dbReference type="ChEBI" id="CHEBI:43474"/>
        <dbReference type="ChEBI" id="CHEBI:57524"/>
        <dbReference type="EC" id="3.1.3.3"/>
    </reaction>
</comment>
<keyword evidence="6 11" id="KW-0378">Hydrolase</keyword>
<evidence type="ECO:0000256" key="3">
    <source>
        <dbReference type="ARBA" id="ARBA00012640"/>
    </source>
</evidence>
<keyword evidence="5" id="KW-0479">Metal-binding</keyword>
<evidence type="ECO:0000256" key="7">
    <source>
        <dbReference type="ARBA" id="ARBA00022842"/>
    </source>
</evidence>
<dbReference type="InterPro" id="IPR050582">
    <property type="entry name" value="HAD-like_SerB"/>
</dbReference>
<keyword evidence="8" id="KW-0718">Serine biosynthesis</keyword>
<dbReference type="InterPro" id="IPR036412">
    <property type="entry name" value="HAD-like_sf"/>
</dbReference>
<accession>A0A133N9V8</accession>
<dbReference type="GO" id="GO:0036424">
    <property type="term" value="F:L-phosphoserine phosphatase activity"/>
    <property type="evidence" value="ECO:0007669"/>
    <property type="project" value="TreeGrafter"/>
</dbReference>
<evidence type="ECO:0000313" key="11">
    <source>
        <dbReference type="EMBL" id="KXA13094.1"/>
    </source>
</evidence>
<comment type="pathway">
    <text evidence="2">Amino-acid biosynthesis; L-serine biosynthesis; L-serine from 3-phospho-D-glycerate: step 3/3.</text>
</comment>
<evidence type="ECO:0000256" key="10">
    <source>
        <dbReference type="ARBA" id="ARBA00048523"/>
    </source>
</evidence>
<comment type="catalytic activity">
    <reaction evidence="10">
        <text>O-phospho-D-serine + H2O = D-serine + phosphate</text>
        <dbReference type="Rhea" id="RHEA:24873"/>
        <dbReference type="ChEBI" id="CHEBI:15377"/>
        <dbReference type="ChEBI" id="CHEBI:35247"/>
        <dbReference type="ChEBI" id="CHEBI:43474"/>
        <dbReference type="ChEBI" id="CHEBI:58680"/>
        <dbReference type="EC" id="3.1.3.3"/>
    </reaction>
</comment>
<comment type="caution">
    <text evidence="11">The sequence shown here is derived from an EMBL/GenBank/DDBJ whole genome shotgun (WGS) entry which is preliminary data.</text>
</comment>
<protein>
    <recommendedName>
        <fullName evidence="3">phosphoserine phosphatase</fullName>
        <ecNumber evidence="3">3.1.3.3</ecNumber>
    </recommendedName>
</protein>
<evidence type="ECO:0000256" key="9">
    <source>
        <dbReference type="ARBA" id="ARBA00048138"/>
    </source>
</evidence>
<dbReference type="PANTHER" id="PTHR43344:SF2">
    <property type="entry name" value="PHOSPHOSERINE PHOSPHATASE"/>
    <property type="match status" value="1"/>
</dbReference>
<name>A0A133N9V8_9FUSO</name>
<dbReference type="GO" id="GO:0000287">
    <property type="term" value="F:magnesium ion binding"/>
    <property type="evidence" value="ECO:0007669"/>
    <property type="project" value="TreeGrafter"/>
</dbReference>
<dbReference type="GO" id="GO:0005737">
    <property type="term" value="C:cytoplasm"/>
    <property type="evidence" value="ECO:0007669"/>
    <property type="project" value="TreeGrafter"/>
</dbReference>
<dbReference type="PANTHER" id="PTHR43344">
    <property type="entry name" value="PHOSPHOSERINE PHOSPHATASE"/>
    <property type="match status" value="1"/>
</dbReference>
<keyword evidence="7" id="KW-0460">Magnesium</keyword>
<evidence type="ECO:0000313" key="12">
    <source>
        <dbReference type="Proteomes" id="UP000070617"/>
    </source>
</evidence>
<dbReference type="SUPFAM" id="SSF56784">
    <property type="entry name" value="HAD-like"/>
    <property type="match status" value="1"/>
</dbReference>
<evidence type="ECO:0000256" key="8">
    <source>
        <dbReference type="ARBA" id="ARBA00023299"/>
    </source>
</evidence>
<reference evidence="12" key="1">
    <citation type="submission" date="2016-01" db="EMBL/GenBank/DDBJ databases">
        <authorList>
            <person name="Mitreva M."/>
            <person name="Pepin K.H."/>
            <person name="Mihindukulasuriya K.A."/>
            <person name="Fulton R."/>
            <person name="Fronick C."/>
            <person name="O'Laughlin M."/>
            <person name="Miner T."/>
            <person name="Herter B."/>
            <person name="Rosa B.A."/>
            <person name="Cordes M."/>
            <person name="Tomlinson C."/>
            <person name="Wollam A."/>
            <person name="Palsikar V.B."/>
            <person name="Mardis E.R."/>
            <person name="Wilson R.K."/>
        </authorList>
    </citation>
    <scope>NUCLEOTIDE SEQUENCE [LARGE SCALE GENOMIC DNA]</scope>
    <source>
        <strain evidence="12">CMW8396</strain>
    </source>
</reference>
<evidence type="ECO:0000256" key="4">
    <source>
        <dbReference type="ARBA" id="ARBA00022605"/>
    </source>
</evidence>
<dbReference type="InterPro" id="IPR006385">
    <property type="entry name" value="HAD_hydro_SerB1"/>
</dbReference>
<dbReference type="NCBIfam" id="TIGR01488">
    <property type="entry name" value="HAD-SF-IB"/>
    <property type="match status" value="1"/>
</dbReference>
<dbReference type="RefSeq" id="WP_008801783.1">
    <property type="nucleotide sequence ID" value="NZ_KQ956568.1"/>
</dbReference>
<dbReference type="Pfam" id="PF12710">
    <property type="entry name" value="HAD"/>
    <property type="match status" value="1"/>
</dbReference>
<gene>
    <name evidence="11" type="ORF">HMPREF3206_01552</name>
</gene>
<evidence type="ECO:0000256" key="2">
    <source>
        <dbReference type="ARBA" id="ARBA00005135"/>
    </source>
</evidence>
<keyword evidence="4" id="KW-0028">Amino-acid biosynthesis</keyword>
<evidence type="ECO:0000256" key="5">
    <source>
        <dbReference type="ARBA" id="ARBA00022723"/>
    </source>
</evidence>
<evidence type="ECO:0000256" key="1">
    <source>
        <dbReference type="ARBA" id="ARBA00001946"/>
    </source>
</evidence>
<dbReference type="STRING" id="134605.HMPREF3206_01552"/>